<accession>A0ABV7JIX8</accession>
<gene>
    <name evidence="2" type="ORF">ACFODZ_13825</name>
</gene>
<proteinExistence type="predicted"/>
<dbReference type="Proteomes" id="UP001595533">
    <property type="component" value="Unassembled WGS sequence"/>
</dbReference>
<keyword evidence="3" id="KW-1185">Reference proteome</keyword>
<evidence type="ECO:0000313" key="3">
    <source>
        <dbReference type="Proteomes" id="UP001595533"/>
    </source>
</evidence>
<keyword evidence="1" id="KW-0732">Signal</keyword>
<dbReference type="RefSeq" id="WP_077411575.1">
    <property type="nucleotide sequence ID" value="NZ_JBHRTS010000007.1"/>
</dbReference>
<name>A0ABV7JIX8_9GAMM</name>
<sequence length="106" mass="11560">MKTLFNSTLFSSVMMLVVSQQTSAFGADPGLGDVKVCQHVHVNGTIESQYATVQAPQSCPAFSHYKFVDGVNRLFIHTETVTEVIPKMSDPSSPTCYNTYVLLPGD</sequence>
<feature type="signal peptide" evidence="1">
    <location>
        <begin position="1"/>
        <end position="26"/>
    </location>
</feature>
<protein>
    <submittedName>
        <fullName evidence="2">Uncharacterized protein</fullName>
    </submittedName>
</protein>
<reference evidence="3" key="1">
    <citation type="journal article" date="2019" name="Int. J. Syst. Evol. Microbiol.">
        <title>The Global Catalogue of Microorganisms (GCM) 10K type strain sequencing project: providing services to taxonomists for standard genome sequencing and annotation.</title>
        <authorList>
            <consortium name="The Broad Institute Genomics Platform"/>
            <consortium name="The Broad Institute Genome Sequencing Center for Infectious Disease"/>
            <person name="Wu L."/>
            <person name="Ma J."/>
        </authorList>
    </citation>
    <scope>NUCLEOTIDE SEQUENCE [LARGE SCALE GENOMIC DNA]</scope>
    <source>
        <strain evidence="3">KCTC 42953</strain>
    </source>
</reference>
<comment type="caution">
    <text evidence="2">The sequence shown here is derived from an EMBL/GenBank/DDBJ whole genome shotgun (WGS) entry which is preliminary data.</text>
</comment>
<organism evidence="2 3">
    <name type="scientific">Marinicella sediminis</name>
    <dbReference type="NCBI Taxonomy" id="1792834"/>
    <lineage>
        <taxon>Bacteria</taxon>
        <taxon>Pseudomonadati</taxon>
        <taxon>Pseudomonadota</taxon>
        <taxon>Gammaproteobacteria</taxon>
        <taxon>Lysobacterales</taxon>
        <taxon>Marinicellaceae</taxon>
        <taxon>Marinicella</taxon>
    </lineage>
</organism>
<evidence type="ECO:0000256" key="1">
    <source>
        <dbReference type="SAM" id="SignalP"/>
    </source>
</evidence>
<feature type="chain" id="PRO_5047538791" evidence="1">
    <location>
        <begin position="27"/>
        <end position="106"/>
    </location>
</feature>
<evidence type="ECO:0000313" key="2">
    <source>
        <dbReference type="EMBL" id="MFC3195327.1"/>
    </source>
</evidence>
<dbReference type="EMBL" id="JBHRTS010000007">
    <property type="protein sequence ID" value="MFC3195327.1"/>
    <property type="molecule type" value="Genomic_DNA"/>
</dbReference>